<evidence type="ECO:0000313" key="2">
    <source>
        <dbReference type="EMBL" id="AUS05870.1"/>
    </source>
</evidence>
<feature type="transmembrane region" description="Helical" evidence="1">
    <location>
        <begin position="32"/>
        <end position="49"/>
    </location>
</feature>
<keyword evidence="3" id="KW-1185">Reference proteome</keyword>
<reference evidence="3" key="1">
    <citation type="submission" date="2018-01" db="EMBL/GenBank/DDBJ databases">
        <title>Complete genome of Tamlana sp. UJ94.</title>
        <authorList>
            <person name="Jung J."/>
            <person name="Chung D."/>
            <person name="Bae S.S."/>
            <person name="Baek K."/>
        </authorList>
    </citation>
    <scope>NUCLEOTIDE SEQUENCE [LARGE SCALE GENOMIC DNA]</scope>
    <source>
        <strain evidence="3">UJ94</strain>
    </source>
</reference>
<name>A0A2I7SIY3_9FLAO</name>
<dbReference type="KEGG" id="taj:C1A40_10535"/>
<protein>
    <submittedName>
        <fullName evidence="2">Uroporphyrinogen decarboxylase</fullName>
    </submittedName>
</protein>
<gene>
    <name evidence="2" type="ORF">C1A40_10535</name>
</gene>
<proteinExistence type="predicted"/>
<feature type="transmembrane region" description="Helical" evidence="1">
    <location>
        <begin position="6"/>
        <end position="25"/>
    </location>
</feature>
<keyword evidence="1" id="KW-0472">Membrane</keyword>
<evidence type="ECO:0000256" key="1">
    <source>
        <dbReference type="SAM" id="Phobius"/>
    </source>
</evidence>
<organism evidence="2 3">
    <name type="scientific">Pseudotamlana carrageenivorans</name>
    <dbReference type="NCBI Taxonomy" id="2069432"/>
    <lineage>
        <taxon>Bacteria</taxon>
        <taxon>Pseudomonadati</taxon>
        <taxon>Bacteroidota</taxon>
        <taxon>Flavobacteriia</taxon>
        <taxon>Flavobacteriales</taxon>
        <taxon>Flavobacteriaceae</taxon>
        <taxon>Pseudotamlana</taxon>
    </lineage>
</organism>
<keyword evidence="1" id="KW-1133">Transmembrane helix</keyword>
<feature type="transmembrane region" description="Helical" evidence="1">
    <location>
        <begin position="55"/>
        <end position="74"/>
    </location>
</feature>
<dbReference type="Proteomes" id="UP000236592">
    <property type="component" value="Chromosome"/>
</dbReference>
<dbReference type="AlphaFoldDB" id="A0A2I7SIY3"/>
<keyword evidence="1" id="KW-0812">Transmembrane</keyword>
<accession>A0A2I7SIY3</accession>
<evidence type="ECO:0000313" key="3">
    <source>
        <dbReference type="Proteomes" id="UP000236592"/>
    </source>
</evidence>
<sequence>MEFLGVLWVEWLGYLATAVVLISFLTKSLKKLRIVNSAGCLLFVLYGIALSPSSMPIIITNSAICCINIYYLYFQKN</sequence>
<dbReference type="EMBL" id="CP025938">
    <property type="protein sequence ID" value="AUS05870.1"/>
    <property type="molecule type" value="Genomic_DNA"/>
</dbReference>